<dbReference type="EMBL" id="CP098736">
    <property type="protein sequence ID" value="USE78602.1"/>
    <property type="molecule type" value="Genomic_DNA"/>
</dbReference>
<name>A0ABY4VMX0_9BURK</name>
<evidence type="ECO:0000256" key="1">
    <source>
        <dbReference type="ARBA" id="ARBA00022801"/>
    </source>
</evidence>
<evidence type="ECO:0000313" key="4">
    <source>
        <dbReference type="EMBL" id="USE78602.1"/>
    </source>
</evidence>
<keyword evidence="5" id="KW-1185">Reference proteome</keyword>
<feature type="domain" description="Beta-Casp" evidence="3">
    <location>
        <begin position="247"/>
        <end position="366"/>
    </location>
</feature>
<evidence type="ECO:0000259" key="3">
    <source>
        <dbReference type="SMART" id="SM01027"/>
    </source>
</evidence>
<dbReference type="Gene3D" id="3.40.50.10890">
    <property type="match status" value="1"/>
</dbReference>
<gene>
    <name evidence="4" type="ORF">NDR89_18240</name>
</gene>
<evidence type="ECO:0000259" key="2">
    <source>
        <dbReference type="SMART" id="SM00849"/>
    </source>
</evidence>
<organism evidence="4 5">
    <name type="scientific">Cupriavidus gilardii</name>
    <dbReference type="NCBI Taxonomy" id="82541"/>
    <lineage>
        <taxon>Bacteria</taxon>
        <taxon>Pseudomonadati</taxon>
        <taxon>Pseudomonadota</taxon>
        <taxon>Betaproteobacteria</taxon>
        <taxon>Burkholderiales</taxon>
        <taxon>Burkholderiaceae</taxon>
        <taxon>Cupriavidus</taxon>
    </lineage>
</organism>
<dbReference type="SUPFAM" id="SSF56281">
    <property type="entry name" value="Metallo-hydrolase/oxidoreductase"/>
    <property type="match status" value="1"/>
</dbReference>
<sequence length="452" mass="49873">MRLQFLGATDTVTGSRFVLDTGRSRVMVDCGLFQGYKALRLRNWDRLPVEPSSLDAVVLTHAHLDHSGYVPLLVKNGFRGRVYCTAGTAQLCGILWPDSAHLAEEDAAYANRKHFSRHQPALPLYQTADVARALRRLELVSFHQRRRVTDDIDVEFSRAGHIIGSAVVTLHVNGRQIVFSGDLGRQQDLVMRPPEPIEHADVLLVESTYGNRAHPSDDPRDTFGAAVTRTVERGGTVIVPAFAVGRTQTILYCLKWLRDQGRLPFVPVYLNSPLAINATKIFALHPEDLRLDRDQIASACELPILVKSTDESIALNKSRAPKIIIAGSGMATGGRVVHHIEHFGGDARNSILLCGFQAAGTRGAALAEGARSLRIHGRDVAIEAEVIEIENLSAHADAEELLGWLGTFAAPPRNTFIVHGEPPAADALRQQIERRLRWHVTMPEYRESYDLG</sequence>
<dbReference type="PANTHER" id="PTHR11203">
    <property type="entry name" value="CLEAVAGE AND POLYADENYLATION SPECIFICITY FACTOR FAMILY MEMBER"/>
    <property type="match status" value="1"/>
</dbReference>
<dbReference type="SMART" id="SM01027">
    <property type="entry name" value="Beta-Casp"/>
    <property type="match status" value="1"/>
</dbReference>
<dbReference type="Pfam" id="PF00753">
    <property type="entry name" value="Lactamase_B"/>
    <property type="match status" value="1"/>
</dbReference>
<dbReference type="RefSeq" id="WP_232205215.1">
    <property type="nucleotide sequence ID" value="NZ_CP098736.1"/>
</dbReference>
<dbReference type="InterPro" id="IPR050698">
    <property type="entry name" value="MBL"/>
</dbReference>
<dbReference type="SMART" id="SM00849">
    <property type="entry name" value="Lactamase_B"/>
    <property type="match status" value="1"/>
</dbReference>
<dbReference type="Gene3D" id="3.60.15.10">
    <property type="entry name" value="Ribonuclease Z/Hydroxyacylglutathione hydrolase-like"/>
    <property type="match status" value="1"/>
</dbReference>
<dbReference type="CDD" id="cd16295">
    <property type="entry name" value="TTHA0252-CPSF-like_MBL-fold"/>
    <property type="match status" value="1"/>
</dbReference>
<protein>
    <submittedName>
        <fullName evidence="4">MBL fold metallo-hydrolase</fullName>
    </submittedName>
</protein>
<feature type="domain" description="Metallo-beta-lactamase" evidence="2">
    <location>
        <begin position="13"/>
        <end position="214"/>
    </location>
</feature>
<proteinExistence type="predicted"/>
<dbReference type="InterPro" id="IPR001279">
    <property type="entry name" value="Metallo-B-lactamas"/>
</dbReference>
<dbReference type="InterPro" id="IPR022712">
    <property type="entry name" value="Beta_Casp"/>
</dbReference>
<evidence type="ECO:0000313" key="5">
    <source>
        <dbReference type="Proteomes" id="UP001056648"/>
    </source>
</evidence>
<dbReference type="Pfam" id="PF10996">
    <property type="entry name" value="Beta-Casp"/>
    <property type="match status" value="1"/>
</dbReference>
<dbReference type="Proteomes" id="UP001056648">
    <property type="component" value="Chromosome 2"/>
</dbReference>
<accession>A0ABY4VMX0</accession>
<dbReference type="InterPro" id="IPR036866">
    <property type="entry name" value="RibonucZ/Hydroxyglut_hydro"/>
</dbReference>
<dbReference type="PANTHER" id="PTHR11203:SF37">
    <property type="entry name" value="INTEGRATOR COMPLEX SUBUNIT 11"/>
    <property type="match status" value="1"/>
</dbReference>
<dbReference type="Pfam" id="PF07521">
    <property type="entry name" value="RMMBL"/>
    <property type="match status" value="1"/>
</dbReference>
<keyword evidence="1" id="KW-0378">Hydrolase</keyword>
<dbReference type="InterPro" id="IPR011108">
    <property type="entry name" value="RMMBL"/>
</dbReference>
<reference evidence="4" key="1">
    <citation type="submission" date="2022-06" db="EMBL/GenBank/DDBJ databases">
        <title>Complete genome sequence and characterization of Cupriavidus gilardii QJ1 isolated from contaminating cells.</title>
        <authorList>
            <person name="Qi J."/>
        </authorList>
    </citation>
    <scope>NUCLEOTIDE SEQUENCE</scope>
    <source>
        <strain evidence="4">QJ1</strain>
    </source>
</reference>